<name>A0ABY4G4J2_9BACT</name>
<organism evidence="1 2">
    <name type="scientific">Hymenobacter volaticus</name>
    <dbReference type="NCBI Taxonomy" id="2932254"/>
    <lineage>
        <taxon>Bacteria</taxon>
        <taxon>Pseudomonadati</taxon>
        <taxon>Bacteroidota</taxon>
        <taxon>Cytophagia</taxon>
        <taxon>Cytophagales</taxon>
        <taxon>Hymenobacteraceae</taxon>
        <taxon>Hymenobacter</taxon>
    </lineage>
</organism>
<sequence>MVTNNKVQLEVLSAQYEKLLPLVDKDGTDSIKQELFLLKRIIDDLVWSSLEDDAKQQKRKAMLSIMDKWSYEEGSNLNASYEKSVVELYDCIEEMLNELTDESVFFERLKAIILIEKIFINEQKEFNKMRHMDFYIWTNLLSENKQNDKYSTLNLEKLDTLFKQMYLSWPKRPYKEIQ</sequence>
<accession>A0ABY4G4J2</accession>
<evidence type="ECO:0000313" key="1">
    <source>
        <dbReference type="EMBL" id="UOQ65805.1"/>
    </source>
</evidence>
<dbReference type="Proteomes" id="UP000830401">
    <property type="component" value="Chromosome"/>
</dbReference>
<reference evidence="1" key="1">
    <citation type="submission" date="2022-04" db="EMBL/GenBank/DDBJ databases">
        <title>Hymenobacter sp. isolated from the air.</title>
        <authorList>
            <person name="Won M."/>
            <person name="Lee C.-M."/>
            <person name="Woen H.-Y."/>
            <person name="Kwon S.-W."/>
        </authorList>
    </citation>
    <scope>NUCLEOTIDE SEQUENCE</scope>
    <source>
        <strain evidence="1">5420S-77</strain>
    </source>
</reference>
<dbReference type="RefSeq" id="WP_245119786.1">
    <property type="nucleotide sequence ID" value="NZ_CP095061.1"/>
</dbReference>
<proteinExistence type="predicted"/>
<gene>
    <name evidence="1" type="ORF">MUN86_20120</name>
</gene>
<dbReference type="EMBL" id="CP095061">
    <property type="protein sequence ID" value="UOQ65805.1"/>
    <property type="molecule type" value="Genomic_DNA"/>
</dbReference>
<keyword evidence="2" id="KW-1185">Reference proteome</keyword>
<evidence type="ECO:0000313" key="2">
    <source>
        <dbReference type="Proteomes" id="UP000830401"/>
    </source>
</evidence>
<protein>
    <submittedName>
        <fullName evidence="1">Uncharacterized protein</fullName>
    </submittedName>
</protein>